<name>A0A2A7URD5_COMTR</name>
<keyword evidence="2" id="KW-0812">Transmembrane</keyword>
<feature type="transmembrane region" description="Helical" evidence="2">
    <location>
        <begin position="407"/>
        <end position="431"/>
    </location>
</feature>
<proteinExistence type="predicted"/>
<protein>
    <recommendedName>
        <fullName evidence="5">Transmembrane protein</fullName>
    </recommendedName>
</protein>
<keyword evidence="2" id="KW-0472">Membrane</keyword>
<feature type="transmembrane region" description="Helical" evidence="2">
    <location>
        <begin position="346"/>
        <end position="367"/>
    </location>
</feature>
<dbReference type="Proteomes" id="UP000220246">
    <property type="component" value="Unassembled WGS sequence"/>
</dbReference>
<comment type="caution">
    <text evidence="3">The sequence shown here is derived from an EMBL/GenBank/DDBJ whole genome shotgun (WGS) entry which is preliminary data.</text>
</comment>
<dbReference type="AlphaFoldDB" id="A0A2A7URD5"/>
<evidence type="ECO:0008006" key="5">
    <source>
        <dbReference type="Google" id="ProtNLM"/>
    </source>
</evidence>
<evidence type="ECO:0000313" key="3">
    <source>
        <dbReference type="EMBL" id="PEH87804.1"/>
    </source>
</evidence>
<accession>A0A2A7URD5</accession>
<evidence type="ECO:0000313" key="4">
    <source>
        <dbReference type="Proteomes" id="UP000220246"/>
    </source>
</evidence>
<feature type="transmembrane region" description="Helical" evidence="2">
    <location>
        <begin position="320"/>
        <end position="340"/>
    </location>
</feature>
<feature type="compositionally biased region" description="Basic and acidic residues" evidence="1">
    <location>
        <begin position="439"/>
        <end position="465"/>
    </location>
</feature>
<keyword evidence="4" id="KW-1185">Reference proteome</keyword>
<sequence length="510" mass="55848">MLLITLARTIDRMVVDHAVCIDESDNSAIVSNLAAEHVAELQAICVALTWGAQLFDSAGELFEGEPDSNFEPFLLVIDKPASADSTVQLLTNRAFSKLLLEGHEASIWKVAQIECTLFTGTRVIAPWSVNHVAEIAEVTKSPRALVKEFGGERKVPEDVRPWLVKAQPENFDDPSTQVWVRASSIALIRCLPSEIDAETEALKFRGPPRLAIPEFDAEKDSLDPETYKTLVDAVTWVFENQREAEMRHVLLAAEIARSGSTIQSAGAFLKQNLADAWESAKIAYEMAVAETGRDTLKVLSDLRKAVTEETAKLSDMGRQLNAAVAAALATGIGLMAARVATNAPPLLIAVVMGVVAIYIATVIHSGVQFMRLQRQLREDWQQRLYRFLPETEYEKMVVKPTRHAETAFTWTAWLGGIAVVVLTVACVFWAFKNEVKTPDNTKETISEPSPHRDPQDLDQTRDGMSHNKPPTAVVPADSAGHPTDTFLAQPATGAAKTDAPMPTPPPLTEP</sequence>
<reference evidence="4" key="1">
    <citation type="submission" date="2017-09" db="EMBL/GenBank/DDBJ databases">
        <title>FDA dAtabase for Regulatory Grade micrObial Sequences (FDA-ARGOS): Supporting development and validation of Infectious Disease Dx tests.</title>
        <authorList>
            <person name="Minogue T."/>
            <person name="Wolcott M."/>
            <person name="Wasieloski L."/>
            <person name="Aguilar W."/>
            <person name="Moore D."/>
            <person name="Tallon L."/>
            <person name="Sadzewicz L."/>
            <person name="Ott S."/>
            <person name="Zhao X."/>
            <person name="Nagaraj S."/>
            <person name="Vavikolanu K."/>
            <person name="Aluvathingal J."/>
            <person name="Nadendla S."/>
            <person name="Sichtig H."/>
        </authorList>
    </citation>
    <scope>NUCLEOTIDE SEQUENCE [LARGE SCALE GENOMIC DNA]</scope>
    <source>
        <strain evidence="4">FDAARGOS_394</strain>
    </source>
</reference>
<feature type="region of interest" description="Disordered" evidence="1">
    <location>
        <begin position="439"/>
        <end position="510"/>
    </location>
</feature>
<organism evidence="3 4">
    <name type="scientific">Comamonas terrigena</name>
    <dbReference type="NCBI Taxonomy" id="32013"/>
    <lineage>
        <taxon>Bacteria</taxon>
        <taxon>Pseudomonadati</taxon>
        <taxon>Pseudomonadota</taxon>
        <taxon>Betaproteobacteria</taxon>
        <taxon>Burkholderiales</taxon>
        <taxon>Comamonadaceae</taxon>
        <taxon>Comamonas</taxon>
    </lineage>
</organism>
<keyword evidence="2" id="KW-1133">Transmembrane helix</keyword>
<feature type="compositionally biased region" description="Pro residues" evidence="1">
    <location>
        <begin position="501"/>
        <end position="510"/>
    </location>
</feature>
<dbReference type="EMBL" id="PDEA01000001">
    <property type="protein sequence ID" value="PEH87804.1"/>
    <property type="molecule type" value="Genomic_DNA"/>
</dbReference>
<evidence type="ECO:0000256" key="2">
    <source>
        <dbReference type="SAM" id="Phobius"/>
    </source>
</evidence>
<evidence type="ECO:0000256" key="1">
    <source>
        <dbReference type="SAM" id="MobiDB-lite"/>
    </source>
</evidence>
<gene>
    <name evidence="3" type="ORF">CRM82_03530</name>
</gene>